<dbReference type="AlphaFoldDB" id="A0A0F9P030"/>
<comment type="caution">
    <text evidence="1">The sequence shown here is derived from an EMBL/GenBank/DDBJ whole genome shotgun (WGS) entry which is preliminary data.</text>
</comment>
<evidence type="ECO:0000313" key="1">
    <source>
        <dbReference type="EMBL" id="KKM94425.1"/>
    </source>
</evidence>
<name>A0A0F9P030_9ZZZZ</name>
<protein>
    <submittedName>
        <fullName evidence="1">Uncharacterized protein</fullName>
    </submittedName>
</protein>
<dbReference type="EMBL" id="LAZR01006141">
    <property type="protein sequence ID" value="KKM94425.1"/>
    <property type="molecule type" value="Genomic_DNA"/>
</dbReference>
<reference evidence="1" key="1">
    <citation type="journal article" date="2015" name="Nature">
        <title>Complex archaea that bridge the gap between prokaryotes and eukaryotes.</title>
        <authorList>
            <person name="Spang A."/>
            <person name="Saw J.H."/>
            <person name="Jorgensen S.L."/>
            <person name="Zaremba-Niedzwiedzka K."/>
            <person name="Martijn J."/>
            <person name="Lind A.E."/>
            <person name="van Eijk R."/>
            <person name="Schleper C."/>
            <person name="Guy L."/>
            <person name="Ettema T.J."/>
        </authorList>
    </citation>
    <scope>NUCLEOTIDE SEQUENCE</scope>
</reference>
<organism evidence="1">
    <name type="scientific">marine sediment metagenome</name>
    <dbReference type="NCBI Taxonomy" id="412755"/>
    <lineage>
        <taxon>unclassified sequences</taxon>
        <taxon>metagenomes</taxon>
        <taxon>ecological metagenomes</taxon>
    </lineage>
</organism>
<accession>A0A0F9P030</accession>
<proteinExistence type="predicted"/>
<sequence>MDLPKKEYGTKCHLPQVCCQSMNASGDCIIKVRNKKIKEDVDYFRINMTVA</sequence>
<gene>
    <name evidence="1" type="ORF">LCGC14_1198460</name>
</gene>